<feature type="compositionally biased region" description="Low complexity" evidence="1">
    <location>
        <begin position="30"/>
        <end position="48"/>
    </location>
</feature>
<accession>A0A9W9L0K6</accession>
<gene>
    <name evidence="3" type="ORF">N7515_005821</name>
</gene>
<dbReference type="Proteomes" id="UP001149079">
    <property type="component" value="Unassembled WGS sequence"/>
</dbReference>
<feature type="domain" description="DUF7730" evidence="2">
    <location>
        <begin position="47"/>
        <end position="160"/>
    </location>
</feature>
<evidence type="ECO:0000313" key="3">
    <source>
        <dbReference type="EMBL" id="KAJ5129782.1"/>
    </source>
</evidence>
<evidence type="ECO:0000256" key="1">
    <source>
        <dbReference type="SAM" id="MobiDB-lite"/>
    </source>
</evidence>
<keyword evidence="4" id="KW-1185">Reference proteome</keyword>
<dbReference type="InterPro" id="IPR038883">
    <property type="entry name" value="AN11006-like"/>
</dbReference>
<dbReference type="AlphaFoldDB" id="A0A9W9L0K6"/>
<feature type="region of interest" description="Disordered" evidence="1">
    <location>
        <begin position="1"/>
        <end position="48"/>
    </location>
</feature>
<proteinExistence type="predicted"/>
<dbReference type="Pfam" id="PF24864">
    <property type="entry name" value="DUF7730"/>
    <property type="match status" value="1"/>
</dbReference>
<dbReference type="PANTHER" id="PTHR42085">
    <property type="entry name" value="F-BOX DOMAIN-CONTAINING PROTEIN"/>
    <property type="match status" value="1"/>
</dbReference>
<name>A0A9W9L0K6_9EURO</name>
<comment type="caution">
    <text evidence="3">The sequence shown here is derived from an EMBL/GenBank/DDBJ whole genome shotgun (WGS) entry which is preliminary data.</text>
</comment>
<organism evidence="3 4">
    <name type="scientific">Penicillium bovifimosum</name>
    <dbReference type="NCBI Taxonomy" id="126998"/>
    <lineage>
        <taxon>Eukaryota</taxon>
        <taxon>Fungi</taxon>
        <taxon>Dikarya</taxon>
        <taxon>Ascomycota</taxon>
        <taxon>Pezizomycotina</taxon>
        <taxon>Eurotiomycetes</taxon>
        <taxon>Eurotiomycetidae</taxon>
        <taxon>Eurotiales</taxon>
        <taxon>Aspergillaceae</taxon>
        <taxon>Penicillium</taxon>
    </lineage>
</organism>
<dbReference type="EMBL" id="JAPQKL010000005">
    <property type="protein sequence ID" value="KAJ5129782.1"/>
    <property type="molecule type" value="Genomic_DNA"/>
</dbReference>
<dbReference type="OrthoDB" id="62952at2759"/>
<dbReference type="InterPro" id="IPR056632">
    <property type="entry name" value="DUF7730"/>
</dbReference>
<sequence length="268" mass="30542">MDFPATASDSSMESPPAHMEDAPTPPSPSTPSSFSSDSLSTYSSPSRPNSPFFNLPAELRLQIYSHLVPQKCAIKVINTKYRPWGIEPVVSTRDPAFSEDKFANTRPHWINILQVCKQMTEECLDILYGENLFEIHLTSGGEVALRETFSKRNLQRIRNVVAISPSPQSSERLNQPDLDLWDTLGPNLTMFKWVFRPDWEGKLFYDKPIPSEKLERWFEWMGCYMECFSEVMPTGANVELRFDDGKGDPSVGGVLFKRGPFFGFEDRR</sequence>
<evidence type="ECO:0000313" key="4">
    <source>
        <dbReference type="Proteomes" id="UP001149079"/>
    </source>
</evidence>
<reference evidence="3" key="2">
    <citation type="journal article" date="2023" name="IMA Fungus">
        <title>Comparative genomic study of the Penicillium genus elucidates a diverse pangenome and 15 lateral gene transfer events.</title>
        <authorList>
            <person name="Petersen C."/>
            <person name="Sorensen T."/>
            <person name="Nielsen M.R."/>
            <person name="Sondergaard T.E."/>
            <person name="Sorensen J.L."/>
            <person name="Fitzpatrick D.A."/>
            <person name="Frisvad J.C."/>
            <person name="Nielsen K.L."/>
        </authorList>
    </citation>
    <scope>NUCLEOTIDE SEQUENCE</scope>
    <source>
        <strain evidence="3">IBT 22155</strain>
    </source>
</reference>
<dbReference type="RefSeq" id="XP_056520161.1">
    <property type="nucleotide sequence ID" value="XM_056666565.1"/>
</dbReference>
<protein>
    <recommendedName>
        <fullName evidence="2">DUF7730 domain-containing protein</fullName>
    </recommendedName>
</protein>
<reference evidence="3" key="1">
    <citation type="submission" date="2022-11" db="EMBL/GenBank/DDBJ databases">
        <authorList>
            <person name="Petersen C."/>
        </authorList>
    </citation>
    <scope>NUCLEOTIDE SEQUENCE</scope>
    <source>
        <strain evidence="3">IBT 22155</strain>
    </source>
</reference>
<evidence type="ECO:0000259" key="2">
    <source>
        <dbReference type="Pfam" id="PF24864"/>
    </source>
</evidence>
<dbReference type="PANTHER" id="PTHR42085:SF7">
    <property type="entry name" value="F-BOX DOMAIN-CONTAINING PROTEIN"/>
    <property type="match status" value="1"/>
</dbReference>
<dbReference type="GeneID" id="81405735"/>